<proteinExistence type="predicted"/>
<dbReference type="EMBL" id="JAHGAW010000016">
    <property type="protein sequence ID" value="MBT2189213.1"/>
    <property type="molecule type" value="Genomic_DNA"/>
</dbReference>
<dbReference type="AlphaFoldDB" id="A0A9X1DH47"/>
<comment type="caution">
    <text evidence="1">The sequence shown here is derived from an EMBL/GenBank/DDBJ whole genome shotgun (WGS) entry which is preliminary data.</text>
</comment>
<reference evidence="1" key="1">
    <citation type="submission" date="2021-05" db="EMBL/GenBank/DDBJ databases">
        <title>Genome of Sphingobium sp. strain.</title>
        <authorList>
            <person name="Fan R."/>
        </authorList>
    </citation>
    <scope>NUCLEOTIDE SEQUENCE</scope>
    <source>
        <strain evidence="1">H33</strain>
    </source>
</reference>
<accession>A0A9X1DH47</accession>
<sequence>MFIRFVIGEIDPRSGRRRGVFHAGNALAHSTDITAHDVQRLQDAFDWFNDHLPHPNRFSLSAKPNRKAQALSWFRATAVEYIARMRDYTQVLGENGLETEVLKTRRPGFIVYQDEFQVVAYPFADTPT</sequence>
<dbReference type="Proteomes" id="UP001138757">
    <property type="component" value="Unassembled WGS sequence"/>
</dbReference>
<evidence type="ECO:0000313" key="1">
    <source>
        <dbReference type="EMBL" id="MBT2189213.1"/>
    </source>
</evidence>
<keyword evidence="2" id="KW-1185">Reference proteome</keyword>
<evidence type="ECO:0000313" key="2">
    <source>
        <dbReference type="Proteomes" id="UP001138757"/>
    </source>
</evidence>
<dbReference type="RefSeq" id="WP_214625472.1">
    <property type="nucleotide sequence ID" value="NZ_JAHGAW010000016.1"/>
</dbReference>
<protein>
    <submittedName>
        <fullName evidence="1">Uncharacterized protein</fullName>
    </submittedName>
</protein>
<name>A0A9X1DH47_9SPHN</name>
<gene>
    <name evidence="1" type="ORF">KK488_19865</name>
</gene>
<organism evidence="1 2">
    <name type="scientific">Sphingobium nicotianae</name>
    <dbReference type="NCBI Taxonomy" id="2782607"/>
    <lineage>
        <taxon>Bacteria</taxon>
        <taxon>Pseudomonadati</taxon>
        <taxon>Pseudomonadota</taxon>
        <taxon>Alphaproteobacteria</taxon>
        <taxon>Sphingomonadales</taxon>
        <taxon>Sphingomonadaceae</taxon>
        <taxon>Sphingobium</taxon>
    </lineage>
</organism>